<evidence type="ECO:0000313" key="1">
    <source>
        <dbReference type="EMBL" id="TDR77807.1"/>
    </source>
</evidence>
<keyword evidence="2" id="KW-1185">Reference proteome</keyword>
<proteinExistence type="predicted"/>
<accession>A0A4V3DUV6</accession>
<dbReference type="AlphaFoldDB" id="A0A4V3DUV6"/>
<evidence type="ECO:0000313" key="2">
    <source>
        <dbReference type="Proteomes" id="UP000295611"/>
    </source>
</evidence>
<reference evidence="1 2" key="1">
    <citation type="submission" date="2019-03" db="EMBL/GenBank/DDBJ databases">
        <title>Genomic Encyclopedia of Type Strains, Phase III (KMG-III): the genomes of soil and plant-associated and newly described type strains.</title>
        <authorList>
            <person name="Whitman W."/>
        </authorList>
    </citation>
    <scope>NUCLEOTIDE SEQUENCE [LARGE SCALE GENOMIC DNA]</scope>
    <source>
        <strain evidence="1 2">CECT 8976</strain>
    </source>
</reference>
<dbReference type="RefSeq" id="WP_133681457.1">
    <property type="nucleotide sequence ID" value="NZ_SNZP01000009.1"/>
</dbReference>
<dbReference type="EMBL" id="SNZP01000009">
    <property type="protein sequence ID" value="TDR77807.1"/>
    <property type="molecule type" value="Genomic_DNA"/>
</dbReference>
<organism evidence="1 2">
    <name type="scientific">Paludibacterium purpuratum</name>
    <dbReference type="NCBI Taxonomy" id="1144873"/>
    <lineage>
        <taxon>Bacteria</taxon>
        <taxon>Pseudomonadati</taxon>
        <taxon>Pseudomonadota</taxon>
        <taxon>Betaproteobacteria</taxon>
        <taxon>Neisseriales</taxon>
        <taxon>Chromobacteriaceae</taxon>
        <taxon>Paludibacterium</taxon>
    </lineage>
</organism>
<gene>
    <name evidence="1" type="ORF">DFP86_10947</name>
</gene>
<sequence>MPTLYLNVGQTANFGAGIIAGTLNIIAPAAGTGTYSLNGGAAVPFALGVNAHVSVAVNGGTISVTNTTAGVQPPAGTLMLSY</sequence>
<dbReference type="Proteomes" id="UP000295611">
    <property type="component" value="Unassembled WGS sequence"/>
</dbReference>
<name>A0A4V3DUV6_9NEIS</name>
<protein>
    <submittedName>
        <fullName evidence="1">Uncharacterized protein</fullName>
    </submittedName>
</protein>
<comment type="caution">
    <text evidence="1">The sequence shown here is derived from an EMBL/GenBank/DDBJ whole genome shotgun (WGS) entry which is preliminary data.</text>
</comment>